<protein>
    <submittedName>
        <fullName evidence="2">Uncharacterized protein</fullName>
    </submittedName>
</protein>
<sequence length="87" mass="9404">MARPAPRVTRAHSRNKRKETSSNYGACTTCCSHVAALPPPPPPSPILTLHLRSSSSLTVLVLCWCVDMESAITHGAMVPWVKVIVRG</sequence>
<gene>
    <name evidence="2" type="ORF">KC01_LOCUS18960</name>
</gene>
<evidence type="ECO:0000256" key="1">
    <source>
        <dbReference type="SAM" id="MobiDB-lite"/>
    </source>
</evidence>
<organism evidence="2 3">
    <name type="scientific">Knipowitschia caucasica</name>
    <name type="common">Caucasian dwarf goby</name>
    <name type="synonym">Pomatoschistus caucasicus</name>
    <dbReference type="NCBI Taxonomy" id="637954"/>
    <lineage>
        <taxon>Eukaryota</taxon>
        <taxon>Metazoa</taxon>
        <taxon>Chordata</taxon>
        <taxon>Craniata</taxon>
        <taxon>Vertebrata</taxon>
        <taxon>Euteleostomi</taxon>
        <taxon>Actinopterygii</taxon>
        <taxon>Neopterygii</taxon>
        <taxon>Teleostei</taxon>
        <taxon>Neoteleostei</taxon>
        <taxon>Acanthomorphata</taxon>
        <taxon>Gobiaria</taxon>
        <taxon>Gobiiformes</taxon>
        <taxon>Gobioidei</taxon>
        <taxon>Gobiidae</taxon>
        <taxon>Gobiinae</taxon>
        <taxon>Knipowitschia</taxon>
    </lineage>
</organism>
<dbReference type="AlphaFoldDB" id="A0AAV2KMS5"/>
<dbReference type="EMBL" id="OZ035840">
    <property type="protein sequence ID" value="CAL1589324.1"/>
    <property type="molecule type" value="Genomic_DNA"/>
</dbReference>
<accession>A0AAV2KMS5</accession>
<proteinExistence type="predicted"/>
<feature type="region of interest" description="Disordered" evidence="1">
    <location>
        <begin position="1"/>
        <end position="25"/>
    </location>
</feature>
<name>A0AAV2KMS5_KNICA</name>
<evidence type="ECO:0000313" key="2">
    <source>
        <dbReference type="EMBL" id="CAL1589324.1"/>
    </source>
</evidence>
<evidence type="ECO:0000313" key="3">
    <source>
        <dbReference type="Proteomes" id="UP001497482"/>
    </source>
</evidence>
<keyword evidence="3" id="KW-1185">Reference proteome</keyword>
<reference evidence="2 3" key="1">
    <citation type="submission" date="2024-04" db="EMBL/GenBank/DDBJ databases">
        <authorList>
            <person name="Waldvogel A.-M."/>
            <person name="Schoenle A."/>
        </authorList>
    </citation>
    <scope>NUCLEOTIDE SEQUENCE [LARGE SCALE GENOMIC DNA]</scope>
</reference>
<dbReference type="Proteomes" id="UP001497482">
    <property type="component" value="Chromosome 18"/>
</dbReference>